<dbReference type="Gene3D" id="3.40.50.12780">
    <property type="entry name" value="N-terminal domain of ligase-like"/>
    <property type="match status" value="1"/>
</dbReference>
<dbReference type="CDD" id="cd17631">
    <property type="entry name" value="FACL_FadD13-like"/>
    <property type="match status" value="1"/>
</dbReference>
<evidence type="ECO:0000256" key="3">
    <source>
        <dbReference type="ARBA" id="ARBA00051915"/>
    </source>
</evidence>
<dbReference type="InterPro" id="IPR045851">
    <property type="entry name" value="AMP-bd_C_sf"/>
</dbReference>
<reference evidence="8 9" key="1">
    <citation type="submission" date="2017-03" db="EMBL/GenBank/DDBJ databases">
        <authorList>
            <person name="Safronova V.I."/>
            <person name="Sazanova A.L."/>
            <person name="Chirak E.R."/>
        </authorList>
    </citation>
    <scope>NUCLEOTIDE SEQUENCE [LARGE SCALE GENOMIC DNA]</scope>
    <source>
        <strain evidence="8 9">Opo-243</strain>
    </source>
</reference>
<gene>
    <name evidence="8" type="ORF">B5V03_01995</name>
</gene>
<dbReference type="EC" id="6.2.1.44" evidence="4"/>
<dbReference type="PANTHER" id="PTHR43767:SF1">
    <property type="entry name" value="NONRIBOSOMAL PEPTIDE SYNTHASE PES1 (EUROFUNG)-RELATED"/>
    <property type="match status" value="1"/>
</dbReference>
<evidence type="ECO:0000256" key="1">
    <source>
        <dbReference type="ARBA" id="ARBA00006432"/>
    </source>
</evidence>
<dbReference type="InterPro" id="IPR042099">
    <property type="entry name" value="ANL_N_sf"/>
</dbReference>
<evidence type="ECO:0000259" key="7">
    <source>
        <dbReference type="Pfam" id="PF13193"/>
    </source>
</evidence>
<dbReference type="PROSITE" id="PS00455">
    <property type="entry name" value="AMP_BINDING"/>
    <property type="match status" value="1"/>
</dbReference>
<dbReference type="InterPro" id="IPR050237">
    <property type="entry name" value="ATP-dep_AMP-bd_enzyme"/>
</dbReference>
<dbReference type="Pfam" id="PF00501">
    <property type="entry name" value="AMP-binding"/>
    <property type="match status" value="1"/>
</dbReference>
<dbReference type="PANTHER" id="PTHR43767">
    <property type="entry name" value="LONG-CHAIN-FATTY-ACID--COA LIGASE"/>
    <property type="match status" value="1"/>
</dbReference>
<evidence type="ECO:0000259" key="6">
    <source>
        <dbReference type="Pfam" id="PF00501"/>
    </source>
</evidence>
<dbReference type="RefSeq" id="WP_129267581.1">
    <property type="nucleotide sequence ID" value="NZ_MZXW01000004.1"/>
</dbReference>
<comment type="caution">
    <text evidence="8">The sequence shown here is derived from an EMBL/GenBank/DDBJ whole genome shotgun (WGS) entry which is preliminary data.</text>
</comment>
<dbReference type="NCBIfam" id="NF004837">
    <property type="entry name" value="PRK06187.1"/>
    <property type="match status" value="1"/>
</dbReference>
<name>A0A4Q1VUX7_9BRAD</name>
<evidence type="ECO:0000256" key="4">
    <source>
        <dbReference type="ARBA" id="ARBA00066616"/>
    </source>
</evidence>
<feature type="domain" description="AMP-binding enzyme C-terminal" evidence="7">
    <location>
        <begin position="434"/>
        <end position="509"/>
    </location>
</feature>
<dbReference type="AlphaFoldDB" id="A0A4Q1VUX7"/>
<accession>A0A4Q1VUX7</accession>
<sequence>MALSVGLRKAREHSLGDLLRRSASRRPGKMAICCGSVSWTFRDLDGICNRLARGLLGLGVKKGDRFAVLSRNSHAFAALRFSLARIGAVLVPINFMLNPDEINFILKSSGAKVLATSPDFVEPARAASAKDCAVEKLIWLPGEDPATAPTGLTTFDDLLHADGSYLDASVDSRGLAQIVYTSGTESLPKGAMLSHEAVMWQYVSCVIDGGMSADDKVLHALPLYHCAQLDVFLGPQIYLGATGVITSKPTADNILALIQAHKITSFFAPPTIWIAMLRSPNFDKTDLSTLQKAYYGASIMPVEVLLELQRRLPNVKFWNFYGQTEIAPLATVLQPDDQLRKAGSAGKPTLNVETRVVNTAMEDVKVGEVGEIVHRSPQLLSGYYNDPVKTAAAFAGGWFHSGDLATVDDEGFITVVDRVKDMIKTGGENVASREVEEMVYKIPAVSEVAVVGLPDPRWIEAVTAIIVVKAGEKLDEEGVIKHCAGQMAPFKVPKRVIFVDSLPKNPSGKLLKRELRQRFVGGDTVDRAKEASAVV</sequence>
<protein>
    <recommendedName>
        <fullName evidence="5">3-methylmercaptopropionyl-CoA ligase</fullName>
        <ecNumber evidence="4">6.2.1.44</ecNumber>
    </recommendedName>
</protein>
<dbReference type="NCBIfam" id="NF006182">
    <property type="entry name" value="PRK08316.1"/>
    <property type="match status" value="1"/>
</dbReference>
<evidence type="ECO:0000313" key="9">
    <source>
        <dbReference type="Proteomes" id="UP000290819"/>
    </source>
</evidence>
<evidence type="ECO:0000256" key="5">
    <source>
        <dbReference type="ARBA" id="ARBA00067668"/>
    </source>
</evidence>
<organism evidence="8 9">
    <name type="scientific">Bradyrhizobium betae</name>
    <dbReference type="NCBI Taxonomy" id="244734"/>
    <lineage>
        <taxon>Bacteria</taxon>
        <taxon>Pseudomonadati</taxon>
        <taxon>Pseudomonadota</taxon>
        <taxon>Alphaproteobacteria</taxon>
        <taxon>Hyphomicrobiales</taxon>
        <taxon>Nitrobacteraceae</taxon>
        <taxon>Bradyrhizobium</taxon>
    </lineage>
</organism>
<dbReference type="OrthoDB" id="9803968at2"/>
<dbReference type="FunFam" id="3.30.300.30:FF:000008">
    <property type="entry name" value="2,3-dihydroxybenzoate-AMP ligase"/>
    <property type="match status" value="1"/>
</dbReference>
<dbReference type="Pfam" id="PF13193">
    <property type="entry name" value="AMP-binding_C"/>
    <property type="match status" value="1"/>
</dbReference>
<dbReference type="Gene3D" id="3.30.300.30">
    <property type="match status" value="1"/>
</dbReference>
<evidence type="ECO:0000256" key="2">
    <source>
        <dbReference type="ARBA" id="ARBA00022598"/>
    </source>
</evidence>
<keyword evidence="2" id="KW-0436">Ligase</keyword>
<comment type="catalytic activity">
    <reaction evidence="3">
        <text>3-(methylsulfanyl)propanoate + ATP + CoA = 3-(methylsulfanyl)propanoyl-CoA + AMP + diphosphate</text>
        <dbReference type="Rhea" id="RHEA:43052"/>
        <dbReference type="ChEBI" id="CHEBI:30616"/>
        <dbReference type="ChEBI" id="CHEBI:33019"/>
        <dbReference type="ChEBI" id="CHEBI:49016"/>
        <dbReference type="ChEBI" id="CHEBI:57287"/>
        <dbReference type="ChEBI" id="CHEBI:82815"/>
        <dbReference type="ChEBI" id="CHEBI:456215"/>
        <dbReference type="EC" id="6.2.1.44"/>
    </reaction>
    <physiologicalReaction direction="left-to-right" evidence="3">
        <dbReference type="Rhea" id="RHEA:43053"/>
    </physiologicalReaction>
</comment>
<dbReference type="InterPro" id="IPR025110">
    <property type="entry name" value="AMP-bd_C"/>
</dbReference>
<proteinExistence type="inferred from homology"/>
<dbReference type="Proteomes" id="UP000290819">
    <property type="component" value="Unassembled WGS sequence"/>
</dbReference>
<keyword evidence="9" id="KW-1185">Reference proteome</keyword>
<dbReference type="GO" id="GO:0016878">
    <property type="term" value="F:acid-thiol ligase activity"/>
    <property type="evidence" value="ECO:0007669"/>
    <property type="project" value="UniProtKB-ARBA"/>
</dbReference>
<dbReference type="InterPro" id="IPR020845">
    <property type="entry name" value="AMP-binding_CS"/>
</dbReference>
<feature type="domain" description="AMP-dependent synthetase/ligase" evidence="6">
    <location>
        <begin position="19"/>
        <end position="384"/>
    </location>
</feature>
<dbReference type="InterPro" id="IPR000873">
    <property type="entry name" value="AMP-dep_synth/lig_dom"/>
</dbReference>
<evidence type="ECO:0000313" key="8">
    <source>
        <dbReference type="EMBL" id="RXT54237.1"/>
    </source>
</evidence>
<dbReference type="SUPFAM" id="SSF56801">
    <property type="entry name" value="Acetyl-CoA synthetase-like"/>
    <property type="match status" value="1"/>
</dbReference>
<dbReference type="EMBL" id="MZXW01000004">
    <property type="protein sequence ID" value="RXT54237.1"/>
    <property type="molecule type" value="Genomic_DNA"/>
</dbReference>
<comment type="similarity">
    <text evidence="1">Belongs to the ATP-dependent AMP-binding enzyme family.</text>
</comment>